<dbReference type="InterPro" id="IPR033877">
    <property type="entry name" value="Frm2/Hbn1"/>
</dbReference>
<evidence type="ECO:0000256" key="1">
    <source>
        <dbReference type="ARBA" id="ARBA00004496"/>
    </source>
</evidence>
<dbReference type="Proteomes" id="UP000682713">
    <property type="component" value="Unassembled WGS sequence"/>
</dbReference>
<comment type="caution">
    <text evidence="5">The sequence shown here is derived from an EMBL/GenBank/DDBJ whole genome shotgun (WGS) entry which is preliminary data.</text>
</comment>
<organism evidence="5 6">
    <name type="scientific">Lederbergia citrisecunda</name>
    <dbReference type="NCBI Taxonomy" id="2833583"/>
    <lineage>
        <taxon>Bacteria</taxon>
        <taxon>Bacillati</taxon>
        <taxon>Bacillota</taxon>
        <taxon>Bacilli</taxon>
        <taxon>Bacillales</taxon>
        <taxon>Bacillaceae</taxon>
        <taxon>Lederbergia</taxon>
    </lineage>
</organism>
<accession>A0A942YKX7</accession>
<dbReference type="EMBL" id="JAGYPJ010000001">
    <property type="protein sequence ID" value="MBS4200868.1"/>
    <property type="molecule type" value="Genomic_DNA"/>
</dbReference>
<name>A0A942YKX7_9BACI</name>
<evidence type="ECO:0000259" key="4">
    <source>
        <dbReference type="Pfam" id="PF00881"/>
    </source>
</evidence>
<dbReference type="GO" id="GO:0034599">
    <property type="term" value="P:cellular response to oxidative stress"/>
    <property type="evidence" value="ECO:0007669"/>
    <property type="project" value="InterPro"/>
</dbReference>
<evidence type="ECO:0000313" key="5">
    <source>
        <dbReference type="EMBL" id="MBS4200868.1"/>
    </source>
</evidence>
<dbReference type="InterPro" id="IPR029479">
    <property type="entry name" value="Nitroreductase"/>
</dbReference>
<dbReference type="SUPFAM" id="SSF55469">
    <property type="entry name" value="FMN-dependent nitroreductase-like"/>
    <property type="match status" value="1"/>
</dbReference>
<keyword evidence="2" id="KW-0963">Cytoplasm</keyword>
<dbReference type="RefSeq" id="WP_213111401.1">
    <property type="nucleotide sequence ID" value="NZ_JAGYPJ010000001.1"/>
</dbReference>
<comment type="subcellular location">
    <subcellularLocation>
        <location evidence="1">Cytoplasm</location>
    </subcellularLocation>
</comment>
<gene>
    <name evidence="5" type="ORF">KHA93_14625</name>
</gene>
<dbReference type="GO" id="GO:0016491">
    <property type="term" value="F:oxidoreductase activity"/>
    <property type="evidence" value="ECO:0007669"/>
    <property type="project" value="UniProtKB-KW"/>
</dbReference>
<proteinExistence type="predicted"/>
<protein>
    <submittedName>
        <fullName evidence="5">Nitroreductase family protein</fullName>
    </submittedName>
</protein>
<evidence type="ECO:0000313" key="6">
    <source>
        <dbReference type="Proteomes" id="UP000682713"/>
    </source>
</evidence>
<dbReference type="CDD" id="cd02140">
    <property type="entry name" value="Frm2-like"/>
    <property type="match status" value="1"/>
</dbReference>
<keyword evidence="3" id="KW-0560">Oxidoreductase</keyword>
<dbReference type="FunFam" id="3.40.109.10:FF:000001">
    <property type="entry name" value="Nitroreductase family"/>
    <property type="match status" value="1"/>
</dbReference>
<evidence type="ECO:0000256" key="3">
    <source>
        <dbReference type="ARBA" id="ARBA00023002"/>
    </source>
</evidence>
<reference evidence="5 6" key="1">
    <citation type="submission" date="2021-05" db="EMBL/GenBank/DDBJ databases">
        <title>Novel Bacillus species.</title>
        <authorList>
            <person name="Liu G."/>
        </authorList>
    </citation>
    <scope>NUCLEOTIDE SEQUENCE [LARGE SCALE GENOMIC DNA]</scope>
    <source>
        <strain evidence="5 6">FJAT-49732</strain>
    </source>
</reference>
<dbReference type="InterPro" id="IPR000415">
    <property type="entry name" value="Nitroreductase-like"/>
</dbReference>
<keyword evidence="6" id="KW-1185">Reference proteome</keyword>
<dbReference type="Pfam" id="PF00881">
    <property type="entry name" value="Nitroreductase"/>
    <property type="match status" value="1"/>
</dbReference>
<sequence>MIQTEKTFYTAVENRRSIYGISKETVISDERIEEIVAYAIKHAPTSFNSQSGRAVILLGENHDKLWNITEAALRELVPSENFKPTEEKMAGFRNGYGTILFFEDQTVVRALQEKFPTYAEKMPEYSLQSSGMLQYIVWTALEVEGYGASLQHYNPIIDEAVQKIWDIPENWKLISQMPFGKPTAGAREKQYNSIEERMKVFK</sequence>
<feature type="domain" description="Nitroreductase" evidence="4">
    <location>
        <begin position="13"/>
        <end position="181"/>
    </location>
</feature>
<dbReference type="Gene3D" id="3.40.109.10">
    <property type="entry name" value="NADH Oxidase"/>
    <property type="match status" value="1"/>
</dbReference>
<dbReference type="PANTHER" id="PTHR43035">
    <property type="entry name" value="FATTY ACID REPRESSION MUTANT PROTEIN 2-RELATED"/>
    <property type="match status" value="1"/>
</dbReference>
<dbReference type="PANTHER" id="PTHR43035:SF1">
    <property type="entry name" value="FATTY ACID REPRESSION MUTANT PROTEIN 2-RELATED"/>
    <property type="match status" value="1"/>
</dbReference>
<dbReference type="GO" id="GO:0005737">
    <property type="term" value="C:cytoplasm"/>
    <property type="evidence" value="ECO:0007669"/>
    <property type="project" value="UniProtKB-SubCell"/>
</dbReference>
<dbReference type="AlphaFoldDB" id="A0A942YKX7"/>
<evidence type="ECO:0000256" key="2">
    <source>
        <dbReference type="ARBA" id="ARBA00022490"/>
    </source>
</evidence>